<dbReference type="RefSeq" id="WP_094097484.1">
    <property type="nucleotide sequence ID" value="NZ_CP021361.1"/>
</dbReference>
<evidence type="ECO:0000313" key="1">
    <source>
        <dbReference type="EMBL" id="ART51147.1"/>
    </source>
</evidence>
<dbReference type="EMBL" id="CP021361">
    <property type="protein sequence ID" value="ART51147.1"/>
    <property type="molecule type" value="Genomic_DNA"/>
</dbReference>
<dbReference type="AlphaFoldDB" id="A0A240U169"/>
<dbReference type="KEGG" id="acin:CBP34_04950"/>
<accession>A0A240U169</accession>
<sequence>MPALFPLRKALCIAILAMGVLLLQACSTVRLAYNQAPHLAYWQLNSYLNLSETQTERVRGELGDLHQWHRDTMLPCHAELLQKMQLQLPALISPEQACRIYDDARTQFEKVLAQAEPGFVWLASQLSEAQIRNLERKQADSNADWKMEWLELTPAKLREQRYKKLLSRVEGFYGTLEDPQKAVLRASIAQSSFDPRLAYGERVRRQKDLVQVLRSISADRGNTAQSRALLQAFVARMMASPDPAYQRYAQTLVDEGCEGFARLHNAMTPGQRQRAAQSLKGYEQDFLKLAAR</sequence>
<evidence type="ECO:0000313" key="2">
    <source>
        <dbReference type="Proteomes" id="UP000194432"/>
    </source>
</evidence>
<dbReference type="Proteomes" id="UP000194432">
    <property type="component" value="Chromosome 1"/>
</dbReference>
<evidence type="ECO:0008006" key="3">
    <source>
        <dbReference type="Google" id="ProtNLM"/>
    </source>
</evidence>
<name>A0A240U169_9BURK</name>
<protein>
    <recommendedName>
        <fullName evidence="3">Lipoprotein</fullName>
    </recommendedName>
</protein>
<keyword evidence="2" id="KW-1185">Reference proteome</keyword>
<proteinExistence type="predicted"/>
<reference evidence="1 2" key="1">
    <citation type="submission" date="2017-05" db="EMBL/GenBank/DDBJ databases">
        <title>Polyphasic characterization of four soil-derived phenanthrene-degrading Acidovorax strains and proposal of Acidovorax phenanthrenivorans sp. nov.</title>
        <authorList>
            <person name="Singleton D.R."/>
            <person name="Lee J."/>
            <person name="Dickey A.N."/>
            <person name="Stroud A."/>
            <person name="Scholl E.H."/>
            <person name="Wright F.A."/>
            <person name="Aitken M.D."/>
        </authorList>
    </citation>
    <scope>NUCLEOTIDE SEQUENCE [LARGE SCALE GENOMIC DNA]</scope>
    <source>
        <strain evidence="1">NA3</strain>
    </source>
</reference>
<dbReference type="Pfam" id="PF19795">
    <property type="entry name" value="DUF6279"/>
    <property type="match status" value="1"/>
</dbReference>
<gene>
    <name evidence="1" type="ORF">CBP34_04950</name>
</gene>
<organism evidence="1 2">
    <name type="scientific">Acidovorax carolinensis</name>
    <dbReference type="NCBI Taxonomy" id="553814"/>
    <lineage>
        <taxon>Bacteria</taxon>
        <taxon>Pseudomonadati</taxon>
        <taxon>Pseudomonadota</taxon>
        <taxon>Betaproteobacteria</taxon>
        <taxon>Burkholderiales</taxon>
        <taxon>Comamonadaceae</taxon>
        <taxon>Acidovorax</taxon>
    </lineage>
</organism>